<protein>
    <submittedName>
        <fullName evidence="2">Uncharacterized protein</fullName>
    </submittedName>
</protein>
<evidence type="ECO:0000256" key="1">
    <source>
        <dbReference type="SAM" id="Phobius"/>
    </source>
</evidence>
<evidence type="ECO:0000313" key="2">
    <source>
        <dbReference type="EMBL" id="MBL0403649.1"/>
    </source>
</evidence>
<keyword evidence="1" id="KW-0812">Transmembrane</keyword>
<name>A0A937CXA2_9HYPH</name>
<dbReference type="Proteomes" id="UP000605848">
    <property type="component" value="Unassembled WGS sequence"/>
</dbReference>
<dbReference type="AlphaFoldDB" id="A0A937CXA2"/>
<feature type="transmembrane region" description="Helical" evidence="1">
    <location>
        <begin position="6"/>
        <end position="31"/>
    </location>
</feature>
<keyword evidence="1" id="KW-0472">Membrane</keyword>
<keyword evidence="1" id="KW-1133">Transmembrane helix</keyword>
<dbReference type="EMBL" id="JAEQMY010000007">
    <property type="protein sequence ID" value="MBL0403649.1"/>
    <property type="molecule type" value="Genomic_DNA"/>
</dbReference>
<dbReference type="RefSeq" id="WP_202057250.1">
    <property type="nucleotide sequence ID" value="NZ_JAEQMY010000007.1"/>
</dbReference>
<sequence length="148" mass="15924">MSEDFVWSLAADVATVGATAIAAIGLIWTALSLRASTRASDLNSLFLMTGHITAAEARLFASRDDPIQQDVDFNNYLNMLETLAAAINGGLFGSVSSKIASDRLCNDIAILMSSDWSRQRIERAVTSPETFCEIQSSTGKTRNGSKVM</sequence>
<organism evidence="2 3">
    <name type="scientific">Microvirga aerilata</name>
    <dbReference type="NCBI Taxonomy" id="670292"/>
    <lineage>
        <taxon>Bacteria</taxon>
        <taxon>Pseudomonadati</taxon>
        <taxon>Pseudomonadota</taxon>
        <taxon>Alphaproteobacteria</taxon>
        <taxon>Hyphomicrobiales</taxon>
        <taxon>Methylobacteriaceae</taxon>
        <taxon>Microvirga</taxon>
    </lineage>
</organism>
<evidence type="ECO:0000313" key="3">
    <source>
        <dbReference type="Proteomes" id="UP000605848"/>
    </source>
</evidence>
<reference evidence="2" key="1">
    <citation type="submission" date="2021-01" db="EMBL/GenBank/DDBJ databases">
        <title>Microvirga sp.</title>
        <authorList>
            <person name="Kim M.K."/>
        </authorList>
    </citation>
    <scope>NUCLEOTIDE SEQUENCE</scope>
    <source>
        <strain evidence="2">5420S-16</strain>
    </source>
</reference>
<accession>A0A937CXA2</accession>
<proteinExistence type="predicted"/>
<keyword evidence="3" id="KW-1185">Reference proteome</keyword>
<gene>
    <name evidence="2" type="ORF">JKG68_06700</name>
</gene>
<comment type="caution">
    <text evidence="2">The sequence shown here is derived from an EMBL/GenBank/DDBJ whole genome shotgun (WGS) entry which is preliminary data.</text>
</comment>